<organism evidence="1 2">
    <name type="scientific">Muricoccus nepalensis</name>
    <dbReference type="NCBI Taxonomy" id="1854500"/>
    <lineage>
        <taxon>Bacteria</taxon>
        <taxon>Pseudomonadati</taxon>
        <taxon>Pseudomonadota</taxon>
        <taxon>Alphaproteobacteria</taxon>
        <taxon>Acetobacterales</taxon>
        <taxon>Roseomonadaceae</taxon>
        <taxon>Muricoccus</taxon>
    </lineage>
</organism>
<proteinExistence type="predicted"/>
<comment type="caution">
    <text evidence="1">The sequence shown here is derived from an EMBL/GenBank/DDBJ whole genome shotgun (WGS) entry which is preliminary data.</text>
</comment>
<dbReference type="Proteomes" id="UP000317078">
    <property type="component" value="Unassembled WGS sequence"/>
</dbReference>
<evidence type="ECO:0000313" key="1">
    <source>
        <dbReference type="EMBL" id="TPG47284.1"/>
    </source>
</evidence>
<sequence length="153" mass="16254">MDFRLARAPRPPLRAHGVLGAAPAADWAAAAAEPVEWEDLFALTGLLGVEIGPAAARAGEVVEMRGHMTPPMVAEAAYFVLSRDPMPECPFCAPSLSWPDDIVVVHLRAPGVDIDHPLRPVLVRGVLLLGEEPGPVPGLSSHARLDAALWQPL</sequence>
<reference evidence="1 2" key="1">
    <citation type="journal article" date="2019" name="Environ. Microbiol.">
        <title>Species interactions and distinct microbial communities in high Arctic permafrost affected cryosols are associated with the CH4 and CO2 gas fluxes.</title>
        <authorList>
            <person name="Altshuler I."/>
            <person name="Hamel J."/>
            <person name="Turney S."/>
            <person name="Magnuson E."/>
            <person name="Levesque R."/>
            <person name="Greer C."/>
            <person name="Whyte L.G."/>
        </authorList>
    </citation>
    <scope>NUCLEOTIDE SEQUENCE [LARGE SCALE GENOMIC DNA]</scope>
    <source>
        <strain evidence="1 2">S9.3B</strain>
    </source>
</reference>
<dbReference type="EMBL" id="RCZP01000035">
    <property type="protein sequence ID" value="TPG47284.1"/>
    <property type="molecule type" value="Genomic_DNA"/>
</dbReference>
<protein>
    <submittedName>
        <fullName evidence="1">Uncharacterized protein</fullName>
    </submittedName>
</protein>
<dbReference type="AlphaFoldDB" id="A0A502FD47"/>
<name>A0A502FD47_9PROT</name>
<dbReference type="OrthoDB" id="2583024at2"/>
<gene>
    <name evidence="1" type="ORF">EAH89_23550</name>
</gene>
<evidence type="ECO:0000313" key="2">
    <source>
        <dbReference type="Proteomes" id="UP000317078"/>
    </source>
</evidence>
<accession>A0A502FD47</accession>
<keyword evidence="2" id="KW-1185">Reference proteome</keyword>
<dbReference type="RefSeq" id="WP_140886181.1">
    <property type="nucleotide sequence ID" value="NZ_RCZP01000035.1"/>
</dbReference>